<evidence type="ECO:0000313" key="13">
    <source>
        <dbReference type="EMBL" id="KAF9591538.1"/>
    </source>
</evidence>
<comment type="caution">
    <text evidence="13">The sequence shown here is derived from an EMBL/GenBank/DDBJ whole genome shotgun (WGS) entry which is preliminary data.</text>
</comment>
<keyword evidence="5" id="KW-0645">Protease</keyword>
<evidence type="ECO:0000256" key="2">
    <source>
        <dbReference type="ARBA" id="ARBA00007931"/>
    </source>
</evidence>
<dbReference type="GO" id="GO:0008237">
    <property type="term" value="F:metallopeptidase activity"/>
    <property type="evidence" value="ECO:0007669"/>
    <property type="project" value="UniProtKB-KW"/>
</dbReference>
<evidence type="ECO:0000256" key="11">
    <source>
        <dbReference type="ARBA" id="ARBA00023136"/>
    </source>
</evidence>
<dbReference type="GO" id="GO:0031969">
    <property type="term" value="C:chloroplast membrane"/>
    <property type="evidence" value="ECO:0007669"/>
    <property type="project" value="UniProtKB-SubCell"/>
</dbReference>
<evidence type="ECO:0000256" key="5">
    <source>
        <dbReference type="ARBA" id="ARBA00022670"/>
    </source>
</evidence>
<evidence type="ECO:0000313" key="14">
    <source>
        <dbReference type="Proteomes" id="UP000631114"/>
    </source>
</evidence>
<evidence type="ECO:0000256" key="12">
    <source>
        <dbReference type="SAM" id="Phobius"/>
    </source>
</evidence>
<dbReference type="EMBL" id="JADFTS010000008">
    <property type="protein sequence ID" value="KAF9591538.1"/>
    <property type="molecule type" value="Genomic_DNA"/>
</dbReference>
<dbReference type="InterPro" id="IPR044838">
    <property type="entry name" value="EGY1-like"/>
</dbReference>
<evidence type="ECO:0000256" key="4">
    <source>
        <dbReference type="ARBA" id="ARBA00022640"/>
    </source>
</evidence>
<protein>
    <submittedName>
        <fullName evidence="13">Uncharacterized protein</fullName>
    </submittedName>
</protein>
<evidence type="ECO:0000256" key="6">
    <source>
        <dbReference type="ARBA" id="ARBA00022692"/>
    </source>
</evidence>
<keyword evidence="14" id="KW-1185">Reference proteome</keyword>
<evidence type="ECO:0000256" key="3">
    <source>
        <dbReference type="ARBA" id="ARBA00022528"/>
    </source>
</evidence>
<keyword evidence="11 12" id="KW-0472">Membrane</keyword>
<keyword evidence="3" id="KW-0150">Chloroplast</keyword>
<dbReference type="PANTHER" id="PTHR31412:SF2">
    <property type="entry name" value="ZINC METALLOPEPTIDASE EGY3, CHLOROPLASTIC-RELATED"/>
    <property type="match status" value="1"/>
</dbReference>
<dbReference type="GO" id="GO:0006508">
    <property type="term" value="P:proteolysis"/>
    <property type="evidence" value="ECO:0007669"/>
    <property type="project" value="UniProtKB-KW"/>
</dbReference>
<dbReference type="PANTHER" id="PTHR31412">
    <property type="entry name" value="ZINC METALLOPROTEASE EGY1"/>
    <property type="match status" value="1"/>
</dbReference>
<gene>
    <name evidence="13" type="ORF">IFM89_004592</name>
</gene>
<evidence type="ECO:0000256" key="8">
    <source>
        <dbReference type="ARBA" id="ARBA00022946"/>
    </source>
</evidence>
<name>A0A835H6L7_9MAGN</name>
<keyword evidence="4" id="KW-0934">Plastid</keyword>
<comment type="similarity">
    <text evidence="2">Belongs to the peptidase M50B family.</text>
</comment>
<evidence type="ECO:0000256" key="1">
    <source>
        <dbReference type="ARBA" id="ARBA00004508"/>
    </source>
</evidence>
<reference evidence="13 14" key="1">
    <citation type="submission" date="2020-10" db="EMBL/GenBank/DDBJ databases">
        <title>The Coptis chinensis genome and diversification of protoberbering-type alkaloids.</title>
        <authorList>
            <person name="Wang B."/>
            <person name="Shu S."/>
            <person name="Song C."/>
            <person name="Liu Y."/>
        </authorList>
    </citation>
    <scope>NUCLEOTIDE SEQUENCE [LARGE SCALE GENOMIC DNA]</scope>
    <source>
        <strain evidence="13">HL-2020</strain>
        <tissue evidence="13">Leaf</tissue>
    </source>
</reference>
<keyword evidence="8" id="KW-0809">Transit peptide</keyword>
<evidence type="ECO:0000256" key="7">
    <source>
        <dbReference type="ARBA" id="ARBA00022801"/>
    </source>
</evidence>
<sequence>MNKKLDIFQVCMVQPKSEMDLQFESTKLSTPWGYVSAILLSVVTFGTIALMSGFFLKLDATFDDYLADVVPLFGGFLSILGVSESGKAVIGYVQGLIECVQSLTSGYLGSKIYNVLERGGSSSLYSIHTWLRLRRQTFKSLLWNHKILPCVVEKYGTYYILILFI</sequence>
<keyword evidence="10" id="KW-0482">Metalloprotease</keyword>
<dbReference type="OrthoDB" id="1749598at2759"/>
<dbReference type="AlphaFoldDB" id="A0A835H6L7"/>
<proteinExistence type="inferred from homology"/>
<evidence type="ECO:0000256" key="9">
    <source>
        <dbReference type="ARBA" id="ARBA00022989"/>
    </source>
</evidence>
<accession>A0A835H6L7</accession>
<keyword evidence="7" id="KW-0378">Hydrolase</keyword>
<comment type="subcellular location">
    <subcellularLocation>
        <location evidence="1">Plastid</location>
        <location evidence="1">Chloroplast membrane</location>
        <topology evidence="1">Multi-pass membrane protein</topology>
    </subcellularLocation>
</comment>
<keyword evidence="6 12" id="KW-0812">Transmembrane</keyword>
<evidence type="ECO:0000256" key="10">
    <source>
        <dbReference type="ARBA" id="ARBA00023049"/>
    </source>
</evidence>
<organism evidence="13 14">
    <name type="scientific">Coptis chinensis</name>
    <dbReference type="NCBI Taxonomy" id="261450"/>
    <lineage>
        <taxon>Eukaryota</taxon>
        <taxon>Viridiplantae</taxon>
        <taxon>Streptophyta</taxon>
        <taxon>Embryophyta</taxon>
        <taxon>Tracheophyta</taxon>
        <taxon>Spermatophyta</taxon>
        <taxon>Magnoliopsida</taxon>
        <taxon>Ranunculales</taxon>
        <taxon>Ranunculaceae</taxon>
        <taxon>Coptidoideae</taxon>
        <taxon>Coptis</taxon>
    </lineage>
</organism>
<keyword evidence="9 12" id="KW-1133">Transmembrane helix</keyword>
<dbReference type="Proteomes" id="UP000631114">
    <property type="component" value="Unassembled WGS sequence"/>
</dbReference>
<feature type="transmembrane region" description="Helical" evidence="12">
    <location>
        <begin position="32"/>
        <end position="56"/>
    </location>
</feature>